<comment type="caution">
    <text evidence="1">The sequence shown here is derived from an EMBL/GenBank/DDBJ whole genome shotgun (WGS) entry which is preliminary data.</text>
</comment>
<reference evidence="1" key="1">
    <citation type="submission" date="2022-12" db="EMBL/GenBank/DDBJ databases">
        <title>Genome Sequence of Lasiodiplodia mahajangana.</title>
        <authorList>
            <person name="Buettner E."/>
        </authorList>
    </citation>
    <scope>NUCLEOTIDE SEQUENCE</scope>
    <source>
        <strain evidence="1">VT137</strain>
    </source>
</reference>
<organism evidence="1 2">
    <name type="scientific">Lasiodiplodia mahajangana</name>
    <dbReference type="NCBI Taxonomy" id="1108764"/>
    <lineage>
        <taxon>Eukaryota</taxon>
        <taxon>Fungi</taxon>
        <taxon>Dikarya</taxon>
        <taxon>Ascomycota</taxon>
        <taxon>Pezizomycotina</taxon>
        <taxon>Dothideomycetes</taxon>
        <taxon>Dothideomycetes incertae sedis</taxon>
        <taxon>Botryosphaeriales</taxon>
        <taxon>Botryosphaeriaceae</taxon>
        <taxon>Lasiodiplodia</taxon>
    </lineage>
</organism>
<sequence length="319" mass="35776">MASPTMATYQQLKHDPDSRVLFDNRITTMNDLYRVVIGGNSAFIALDTEHVPAENENNRILHQVGLTYLPATSTAMMLNTSIPGRPRLSDLYDEYQLQSLTLDIELSDQSQQDLIRFRGNVPNRRPSRFGHERQINLDSLESAIIEFIQSCSNSNSNTDFVLVGFEMAAEWNYLSRNFPKAMPYFSSWIDLRDIGKDIASAKVLPGRVSMLQTFGYHWKDIKGSNRNGSADNAGDDTVSTLAMANAFFCPENQDKLRSRVARQNGGKTGSPSLYDNKIALSQAMSAAEIKEKQRLREFKKTQSPESDLDSLGEIFIGPC</sequence>
<protein>
    <submittedName>
        <fullName evidence="1">Uncharacterized protein</fullName>
    </submittedName>
</protein>
<proteinExistence type="predicted"/>
<evidence type="ECO:0000313" key="2">
    <source>
        <dbReference type="Proteomes" id="UP001153332"/>
    </source>
</evidence>
<gene>
    <name evidence="1" type="ORF">O1611_g10105</name>
</gene>
<dbReference type="EMBL" id="JAPUUL010003823">
    <property type="protein sequence ID" value="KAJ8121425.1"/>
    <property type="molecule type" value="Genomic_DNA"/>
</dbReference>
<accession>A0ACC2J1W9</accession>
<dbReference type="Proteomes" id="UP001153332">
    <property type="component" value="Unassembled WGS sequence"/>
</dbReference>
<keyword evidence="2" id="KW-1185">Reference proteome</keyword>
<name>A0ACC2J1W9_9PEZI</name>
<evidence type="ECO:0000313" key="1">
    <source>
        <dbReference type="EMBL" id="KAJ8121425.1"/>
    </source>
</evidence>